<dbReference type="Proteomes" id="UP001152888">
    <property type="component" value="Unassembled WGS sequence"/>
</dbReference>
<comment type="caution">
    <text evidence="1">The sequence shown here is derived from an EMBL/GenBank/DDBJ whole genome shotgun (WGS) entry which is preliminary data.</text>
</comment>
<evidence type="ECO:0000313" key="2">
    <source>
        <dbReference type="Proteomes" id="UP001152888"/>
    </source>
</evidence>
<dbReference type="OrthoDB" id="3838338at2759"/>
<dbReference type="AlphaFoldDB" id="A0A9P0PJC5"/>
<gene>
    <name evidence="1" type="ORF">ACAOBT_LOCUS17200</name>
</gene>
<keyword evidence="2" id="KW-1185">Reference proteome</keyword>
<protein>
    <submittedName>
        <fullName evidence="1">Uncharacterized protein</fullName>
    </submittedName>
</protein>
<proteinExistence type="predicted"/>
<name>A0A9P0PJC5_ACAOB</name>
<sequence length="46" mass="5307">MMNIQIWEVVNGFVAVGSRIRSTYRFGFPVGIKIQTTVKRTLEVTY</sequence>
<accession>A0A9P0PJC5</accession>
<dbReference type="EMBL" id="CAKOFQ010006998">
    <property type="protein sequence ID" value="CAH1986357.1"/>
    <property type="molecule type" value="Genomic_DNA"/>
</dbReference>
<organism evidence="1 2">
    <name type="scientific">Acanthoscelides obtectus</name>
    <name type="common">Bean weevil</name>
    <name type="synonym">Bruchus obtectus</name>
    <dbReference type="NCBI Taxonomy" id="200917"/>
    <lineage>
        <taxon>Eukaryota</taxon>
        <taxon>Metazoa</taxon>
        <taxon>Ecdysozoa</taxon>
        <taxon>Arthropoda</taxon>
        <taxon>Hexapoda</taxon>
        <taxon>Insecta</taxon>
        <taxon>Pterygota</taxon>
        <taxon>Neoptera</taxon>
        <taxon>Endopterygota</taxon>
        <taxon>Coleoptera</taxon>
        <taxon>Polyphaga</taxon>
        <taxon>Cucujiformia</taxon>
        <taxon>Chrysomeloidea</taxon>
        <taxon>Chrysomelidae</taxon>
        <taxon>Bruchinae</taxon>
        <taxon>Bruchini</taxon>
        <taxon>Acanthoscelides</taxon>
    </lineage>
</organism>
<reference evidence="1" key="1">
    <citation type="submission" date="2022-03" db="EMBL/GenBank/DDBJ databases">
        <authorList>
            <person name="Sayadi A."/>
        </authorList>
    </citation>
    <scope>NUCLEOTIDE SEQUENCE</scope>
</reference>
<evidence type="ECO:0000313" key="1">
    <source>
        <dbReference type="EMBL" id="CAH1986357.1"/>
    </source>
</evidence>